<keyword evidence="7" id="KW-1185">Reference proteome</keyword>
<keyword evidence="2" id="KW-0238">DNA-binding</keyword>
<dbReference type="SUPFAM" id="SSF52172">
    <property type="entry name" value="CheY-like"/>
    <property type="match status" value="1"/>
</dbReference>
<dbReference type="PANTHER" id="PTHR45566:SF1">
    <property type="entry name" value="HTH-TYPE TRANSCRIPTIONAL REGULATOR YHJB-RELATED"/>
    <property type="match status" value="1"/>
</dbReference>
<dbReference type="InterPro" id="IPR058245">
    <property type="entry name" value="NreC/VraR/RcsB-like_REC"/>
</dbReference>
<accession>A0ABV7DSD3</accession>
<dbReference type="PANTHER" id="PTHR45566">
    <property type="entry name" value="HTH-TYPE TRANSCRIPTIONAL REGULATOR YHJB-RELATED"/>
    <property type="match status" value="1"/>
</dbReference>
<dbReference type="PRINTS" id="PR00038">
    <property type="entry name" value="HTHLUXR"/>
</dbReference>
<organism evidence="6 7">
    <name type="scientific">Tabrizicola soli</name>
    <dbReference type="NCBI Taxonomy" id="2185115"/>
    <lineage>
        <taxon>Bacteria</taxon>
        <taxon>Pseudomonadati</taxon>
        <taxon>Pseudomonadota</taxon>
        <taxon>Alphaproteobacteria</taxon>
        <taxon>Rhodobacterales</taxon>
        <taxon>Paracoccaceae</taxon>
        <taxon>Tabrizicola</taxon>
    </lineage>
</organism>
<reference evidence="7" key="1">
    <citation type="journal article" date="2019" name="Int. J. Syst. Evol. Microbiol.">
        <title>The Global Catalogue of Microorganisms (GCM) 10K type strain sequencing project: providing services to taxonomists for standard genome sequencing and annotation.</title>
        <authorList>
            <consortium name="The Broad Institute Genomics Platform"/>
            <consortium name="The Broad Institute Genome Sequencing Center for Infectious Disease"/>
            <person name="Wu L."/>
            <person name="Ma J."/>
        </authorList>
    </citation>
    <scope>NUCLEOTIDE SEQUENCE [LARGE SCALE GENOMIC DNA]</scope>
    <source>
        <strain evidence="7">KCTC 62102</strain>
    </source>
</reference>
<dbReference type="Gene3D" id="1.10.10.10">
    <property type="entry name" value="Winged helix-like DNA-binding domain superfamily/Winged helix DNA-binding domain"/>
    <property type="match status" value="1"/>
</dbReference>
<dbReference type="PROSITE" id="PS00622">
    <property type="entry name" value="HTH_LUXR_1"/>
    <property type="match status" value="1"/>
</dbReference>
<dbReference type="InterPro" id="IPR011006">
    <property type="entry name" value="CheY-like_superfamily"/>
</dbReference>
<dbReference type="InterPro" id="IPR000792">
    <property type="entry name" value="Tscrpt_reg_LuxR_C"/>
</dbReference>
<gene>
    <name evidence="6" type="ORF">ACFOD6_04495</name>
</gene>
<dbReference type="InterPro" id="IPR051015">
    <property type="entry name" value="EvgA-like"/>
</dbReference>
<dbReference type="PROSITE" id="PS50110">
    <property type="entry name" value="RESPONSE_REGULATORY"/>
    <property type="match status" value="1"/>
</dbReference>
<dbReference type="InterPro" id="IPR016032">
    <property type="entry name" value="Sig_transdc_resp-reg_C-effctor"/>
</dbReference>
<name>A0ABV7DSD3_9RHOB</name>
<feature type="domain" description="HTH luxR-type" evidence="4">
    <location>
        <begin position="167"/>
        <end position="232"/>
    </location>
</feature>
<feature type="modified residue" description="4-aspartylphosphate" evidence="3">
    <location>
        <position position="75"/>
    </location>
</feature>
<evidence type="ECO:0000259" key="5">
    <source>
        <dbReference type="PROSITE" id="PS50110"/>
    </source>
</evidence>
<dbReference type="InterPro" id="IPR036388">
    <property type="entry name" value="WH-like_DNA-bd_sf"/>
</dbReference>
<dbReference type="InterPro" id="IPR001789">
    <property type="entry name" value="Sig_transdc_resp-reg_receiver"/>
</dbReference>
<dbReference type="SMART" id="SM00421">
    <property type="entry name" value="HTH_LUXR"/>
    <property type="match status" value="1"/>
</dbReference>
<evidence type="ECO:0000313" key="6">
    <source>
        <dbReference type="EMBL" id="MFC3085305.1"/>
    </source>
</evidence>
<dbReference type="PROSITE" id="PS50043">
    <property type="entry name" value="HTH_LUXR_2"/>
    <property type="match status" value="1"/>
</dbReference>
<evidence type="ECO:0000256" key="2">
    <source>
        <dbReference type="ARBA" id="ARBA00023125"/>
    </source>
</evidence>
<dbReference type="SUPFAM" id="SSF46894">
    <property type="entry name" value="C-terminal effector domain of the bipartite response regulators"/>
    <property type="match status" value="1"/>
</dbReference>
<dbReference type="Pfam" id="PF00196">
    <property type="entry name" value="GerE"/>
    <property type="match status" value="1"/>
</dbReference>
<proteinExistence type="predicted"/>
<evidence type="ECO:0000256" key="1">
    <source>
        <dbReference type="ARBA" id="ARBA00022553"/>
    </source>
</evidence>
<dbReference type="EMBL" id="JBHRSM010000009">
    <property type="protein sequence ID" value="MFC3085305.1"/>
    <property type="molecule type" value="Genomic_DNA"/>
</dbReference>
<sequence length="237" mass="25588">MRHQTVTGPPGPAATGVMMRVDDLLIVDDHPLMCEALTVTLRVAFGLRQTACERNLAAAIQRLKYGKPPDAILLDLNLPDAKGSEGMVALGRVAAGIPIAVISANEDPAMISAVMAAGAQGYISKSLGREAMCAALRRVWSGERVTPDGYDPDDHPPQGARPDMEEIAHRFASLTHQQVRTLRQICLGKANKEISYELNISEATVKTHIAAIMSKIGARRRTQIVLLAKSIKLFDCD</sequence>
<evidence type="ECO:0000256" key="3">
    <source>
        <dbReference type="PROSITE-ProRule" id="PRU00169"/>
    </source>
</evidence>
<comment type="caution">
    <text evidence="6">The sequence shown here is derived from an EMBL/GenBank/DDBJ whole genome shotgun (WGS) entry which is preliminary data.</text>
</comment>
<feature type="domain" description="Response regulatory" evidence="5">
    <location>
        <begin position="23"/>
        <end position="140"/>
    </location>
</feature>
<dbReference type="CDD" id="cd06170">
    <property type="entry name" value="LuxR_C_like"/>
    <property type="match status" value="1"/>
</dbReference>
<dbReference type="Proteomes" id="UP001595445">
    <property type="component" value="Unassembled WGS sequence"/>
</dbReference>
<evidence type="ECO:0000313" key="7">
    <source>
        <dbReference type="Proteomes" id="UP001595445"/>
    </source>
</evidence>
<evidence type="ECO:0000259" key="4">
    <source>
        <dbReference type="PROSITE" id="PS50043"/>
    </source>
</evidence>
<dbReference type="Gene3D" id="3.40.50.2300">
    <property type="match status" value="1"/>
</dbReference>
<protein>
    <submittedName>
        <fullName evidence="6">Response regulator</fullName>
    </submittedName>
</protein>
<dbReference type="Pfam" id="PF00072">
    <property type="entry name" value="Response_reg"/>
    <property type="match status" value="1"/>
</dbReference>
<dbReference type="CDD" id="cd17535">
    <property type="entry name" value="REC_NarL-like"/>
    <property type="match status" value="1"/>
</dbReference>
<dbReference type="RefSeq" id="WP_197647326.1">
    <property type="nucleotide sequence ID" value="NZ_JAEACP010000026.1"/>
</dbReference>
<keyword evidence="1 3" id="KW-0597">Phosphoprotein</keyword>
<dbReference type="SMART" id="SM00448">
    <property type="entry name" value="REC"/>
    <property type="match status" value="1"/>
</dbReference>